<reference evidence="4 5" key="1">
    <citation type="journal article" date="2019" name="Syst. Appl. Microbiol.">
        <title>Characterization of Bifidobacterium species in feaces of the Egyptian fruit bat: Description of B. vespertilionis sp. nov. and B. rousetti sp. nov.</title>
        <authorList>
            <person name="Modesto M."/>
            <person name="Satti M."/>
            <person name="Watanabe K."/>
            <person name="Puglisi E."/>
            <person name="Morelli L."/>
            <person name="Huang C.-H."/>
            <person name="Liou J.-S."/>
            <person name="Miyashita M."/>
            <person name="Tamura T."/>
            <person name="Saito S."/>
            <person name="Mori K."/>
            <person name="Huang L."/>
            <person name="Sciavilla P."/>
            <person name="Sandri C."/>
            <person name="Spiezio C."/>
            <person name="Vitali F."/>
            <person name="Cavalieri D."/>
            <person name="Perpetuini G."/>
            <person name="Tofalo R."/>
            <person name="Bonetti A."/>
            <person name="Arita M."/>
            <person name="Mattarelli P."/>
        </authorList>
    </citation>
    <scope>NUCLEOTIDE SEQUENCE [LARGE SCALE GENOMIC DNA]</scope>
    <source>
        <strain evidence="2 5">RST16</strain>
        <strain evidence="3 4">RST8</strain>
    </source>
</reference>
<name>A0A5J5E2B4_9BIFI</name>
<sequence>MMRAARCGLGEFGFKLIACAFMTIGHMRMFDQGLPDQYAWIGRMALPMFLYQVGCGCRYARSKRNYVLRLYAAGVVMSVINVVFKFPENIFPVLLNVAVILCILRVEDKRRKLRYMVGYVVWQAGIFALASVLQTLITAISGNWTIAGNVGHIVAALGGFAASGDYGLFVIAFGVAMGLCGSKLHLSVTFLIFSLVDVLMQSIYGILLFLVPQLTMHHIFNESVANLRYLLFSNDMVMLVGTDGLLSEGLLWAALPALFFILLYGGRRNRWAGAEAGAMPVDRVARWFFYAYYPLHFAVLVLLSPVVADALAAGVIF</sequence>
<protein>
    <recommendedName>
        <fullName evidence="6">TraX protein</fullName>
    </recommendedName>
</protein>
<dbReference type="InterPro" id="IPR008875">
    <property type="entry name" value="TraX"/>
</dbReference>
<comment type="caution">
    <text evidence="3">The sequence shown here is derived from an EMBL/GenBank/DDBJ whole genome shotgun (WGS) entry which is preliminary data.</text>
</comment>
<feature type="transmembrane region" description="Helical" evidence="1">
    <location>
        <begin position="153"/>
        <end position="176"/>
    </location>
</feature>
<evidence type="ECO:0000313" key="3">
    <source>
        <dbReference type="EMBL" id="KAA8823082.1"/>
    </source>
</evidence>
<dbReference type="Proteomes" id="UP000374630">
    <property type="component" value="Unassembled WGS sequence"/>
</dbReference>
<dbReference type="Pfam" id="PF05857">
    <property type="entry name" value="TraX"/>
    <property type="match status" value="1"/>
</dbReference>
<dbReference type="EMBL" id="RZOA01000012">
    <property type="protein sequence ID" value="KAA8823082.1"/>
    <property type="molecule type" value="Genomic_DNA"/>
</dbReference>
<feature type="transmembrane region" description="Helical" evidence="1">
    <location>
        <begin position="249"/>
        <end position="266"/>
    </location>
</feature>
<accession>A0A5J5E2B4</accession>
<evidence type="ECO:0000313" key="4">
    <source>
        <dbReference type="Proteomes" id="UP000345527"/>
    </source>
</evidence>
<feature type="transmembrane region" description="Helical" evidence="1">
    <location>
        <begin position="287"/>
        <end position="308"/>
    </location>
</feature>
<keyword evidence="1" id="KW-0472">Membrane</keyword>
<dbReference type="AlphaFoldDB" id="A0A5J5E2B4"/>
<dbReference type="OrthoDB" id="9781069at2"/>
<feature type="transmembrane region" description="Helical" evidence="1">
    <location>
        <begin position="12"/>
        <end position="31"/>
    </location>
</feature>
<feature type="transmembrane region" description="Helical" evidence="1">
    <location>
        <begin position="37"/>
        <end position="54"/>
    </location>
</feature>
<keyword evidence="1" id="KW-0812">Transmembrane</keyword>
<evidence type="ECO:0000256" key="1">
    <source>
        <dbReference type="SAM" id="Phobius"/>
    </source>
</evidence>
<keyword evidence="5" id="KW-1185">Reference proteome</keyword>
<feature type="transmembrane region" description="Helical" evidence="1">
    <location>
        <begin position="119"/>
        <end position="141"/>
    </location>
</feature>
<proteinExistence type="predicted"/>
<dbReference type="Proteomes" id="UP000345527">
    <property type="component" value="Unassembled WGS sequence"/>
</dbReference>
<gene>
    <name evidence="3" type="ORF">EM848_06945</name>
    <name evidence="2" type="ORF">EMO90_09660</name>
</gene>
<evidence type="ECO:0000313" key="5">
    <source>
        <dbReference type="Proteomes" id="UP000374630"/>
    </source>
</evidence>
<feature type="transmembrane region" description="Helical" evidence="1">
    <location>
        <begin position="66"/>
        <end position="84"/>
    </location>
</feature>
<feature type="transmembrane region" description="Helical" evidence="1">
    <location>
        <begin position="188"/>
        <end position="211"/>
    </location>
</feature>
<dbReference type="EMBL" id="RZNZ01000014">
    <property type="protein sequence ID" value="KAA8818627.1"/>
    <property type="molecule type" value="Genomic_DNA"/>
</dbReference>
<organism evidence="3 4">
    <name type="scientific">Bifidobacterium vespertilionis</name>
    <dbReference type="NCBI Taxonomy" id="2562524"/>
    <lineage>
        <taxon>Bacteria</taxon>
        <taxon>Bacillati</taxon>
        <taxon>Actinomycetota</taxon>
        <taxon>Actinomycetes</taxon>
        <taxon>Bifidobacteriales</taxon>
        <taxon>Bifidobacteriaceae</taxon>
        <taxon>Bifidobacterium</taxon>
    </lineage>
</organism>
<evidence type="ECO:0000313" key="2">
    <source>
        <dbReference type="EMBL" id="KAA8818627.1"/>
    </source>
</evidence>
<feature type="transmembrane region" description="Helical" evidence="1">
    <location>
        <begin position="90"/>
        <end position="107"/>
    </location>
</feature>
<evidence type="ECO:0008006" key="6">
    <source>
        <dbReference type="Google" id="ProtNLM"/>
    </source>
</evidence>
<keyword evidence="1" id="KW-1133">Transmembrane helix</keyword>